<dbReference type="AlphaFoldDB" id="A0AAV2KCC8"/>
<protein>
    <submittedName>
        <fullName evidence="2">Uncharacterized protein</fullName>
    </submittedName>
</protein>
<feature type="compositionally biased region" description="Polar residues" evidence="1">
    <location>
        <begin position="50"/>
        <end position="67"/>
    </location>
</feature>
<gene>
    <name evidence="2" type="ORF">KC01_LOCUS16009</name>
</gene>
<reference evidence="2 3" key="1">
    <citation type="submission" date="2024-04" db="EMBL/GenBank/DDBJ databases">
        <authorList>
            <person name="Waldvogel A.-M."/>
            <person name="Schoenle A."/>
        </authorList>
    </citation>
    <scope>NUCLEOTIDE SEQUENCE [LARGE SCALE GENOMIC DNA]</scope>
</reference>
<evidence type="ECO:0000313" key="2">
    <source>
        <dbReference type="EMBL" id="CAL1585832.1"/>
    </source>
</evidence>
<evidence type="ECO:0000313" key="3">
    <source>
        <dbReference type="Proteomes" id="UP001497482"/>
    </source>
</evidence>
<feature type="compositionally biased region" description="Polar residues" evidence="1">
    <location>
        <begin position="85"/>
        <end position="100"/>
    </location>
</feature>
<feature type="region of interest" description="Disordered" evidence="1">
    <location>
        <begin position="1"/>
        <end position="115"/>
    </location>
</feature>
<accession>A0AAV2KCC8</accession>
<name>A0AAV2KCC8_KNICA</name>
<proteinExistence type="predicted"/>
<keyword evidence="3" id="KW-1185">Reference proteome</keyword>
<dbReference type="EMBL" id="OZ035839">
    <property type="protein sequence ID" value="CAL1585832.1"/>
    <property type="molecule type" value="Genomic_DNA"/>
</dbReference>
<dbReference type="Proteomes" id="UP001497482">
    <property type="component" value="Chromosome 17"/>
</dbReference>
<sequence>MPFSVAQGRLAPRLAASEPPYSIQHSPSEQQQQQQQQPQREKTEKCSVRRNGTITAKTTDHPVTSSVEKPPVFGLHSHSRKSRPWGTSSLPSTHARTQPSDIAPSLSPSFFAYLG</sequence>
<evidence type="ECO:0000256" key="1">
    <source>
        <dbReference type="SAM" id="MobiDB-lite"/>
    </source>
</evidence>
<organism evidence="2 3">
    <name type="scientific">Knipowitschia caucasica</name>
    <name type="common">Caucasian dwarf goby</name>
    <name type="synonym">Pomatoschistus caucasicus</name>
    <dbReference type="NCBI Taxonomy" id="637954"/>
    <lineage>
        <taxon>Eukaryota</taxon>
        <taxon>Metazoa</taxon>
        <taxon>Chordata</taxon>
        <taxon>Craniata</taxon>
        <taxon>Vertebrata</taxon>
        <taxon>Euteleostomi</taxon>
        <taxon>Actinopterygii</taxon>
        <taxon>Neopterygii</taxon>
        <taxon>Teleostei</taxon>
        <taxon>Neoteleostei</taxon>
        <taxon>Acanthomorphata</taxon>
        <taxon>Gobiaria</taxon>
        <taxon>Gobiiformes</taxon>
        <taxon>Gobioidei</taxon>
        <taxon>Gobiidae</taxon>
        <taxon>Gobiinae</taxon>
        <taxon>Knipowitschia</taxon>
    </lineage>
</organism>